<dbReference type="RefSeq" id="WP_038640853.1">
    <property type="nucleotide sequence ID" value="NZ_CP009888.1"/>
</dbReference>
<name>A0A0A7EEV4_9GAMM</name>
<dbReference type="STRING" id="1348114.OM33_08505"/>
<gene>
    <name evidence="1" type="ORF">OM33_08505</name>
</gene>
<protein>
    <submittedName>
        <fullName evidence="1">Uncharacterized protein</fullName>
    </submittedName>
</protein>
<dbReference type="AlphaFoldDB" id="A0A0A7EEV4"/>
<dbReference type="EMBL" id="CP009888">
    <property type="protein sequence ID" value="AIY65195.1"/>
    <property type="molecule type" value="Genomic_DNA"/>
</dbReference>
<dbReference type="KEGG" id="pseo:OM33_08505"/>
<reference evidence="1 2" key="1">
    <citation type="submission" date="2014-11" db="EMBL/GenBank/DDBJ databases">
        <title>Complete Genome Sequence of Pseudoalteromonas sp. Strain OCN003 Isolated from Kaneohe Bay, Oahu, Hawaii.</title>
        <authorList>
            <person name="Beurmann S."/>
            <person name="Videau P."/>
            <person name="Ushijima B."/>
            <person name="Smith A.M."/>
            <person name="Aeby G.S."/>
            <person name="Callahan S.M."/>
            <person name="Belcaid M."/>
        </authorList>
    </citation>
    <scope>NUCLEOTIDE SEQUENCE [LARGE SCALE GENOMIC DNA]</scope>
    <source>
        <strain evidence="1 2">OCN003</strain>
    </source>
</reference>
<evidence type="ECO:0000313" key="1">
    <source>
        <dbReference type="EMBL" id="AIY65195.1"/>
    </source>
</evidence>
<dbReference type="HOGENOM" id="CLU_2247804_0_0_6"/>
<keyword evidence="2" id="KW-1185">Reference proteome</keyword>
<sequence>MLRPGELKWLAIFSQDEKVQGKYGSENKLVEKLRIRCKFEQTATSGRIVDAQEITENKYVIKFNKPQPVVIEEDFVVEVNNALLSVTGVLGKPTEIHVYCKALK</sequence>
<accession>A0A0A7EEV4</accession>
<organism evidence="1 2">
    <name type="scientific">Pseudoalteromonas piratica</name>
    <dbReference type="NCBI Taxonomy" id="1348114"/>
    <lineage>
        <taxon>Bacteria</taxon>
        <taxon>Pseudomonadati</taxon>
        <taxon>Pseudomonadota</taxon>
        <taxon>Gammaproteobacteria</taxon>
        <taxon>Alteromonadales</taxon>
        <taxon>Pseudoalteromonadaceae</taxon>
        <taxon>Pseudoalteromonas</taxon>
    </lineage>
</organism>
<proteinExistence type="predicted"/>
<dbReference type="Proteomes" id="UP000030341">
    <property type="component" value="Chromosome 1"/>
</dbReference>
<evidence type="ECO:0000313" key="2">
    <source>
        <dbReference type="Proteomes" id="UP000030341"/>
    </source>
</evidence>